<dbReference type="FunFam" id="3.30.200.20:FF:001238">
    <property type="entry name" value="Os08g0179000 protein"/>
    <property type="match status" value="1"/>
</dbReference>
<dbReference type="Proteomes" id="UP001231189">
    <property type="component" value="Unassembled WGS sequence"/>
</dbReference>
<comment type="catalytic activity">
    <reaction evidence="6">
        <text>L-threonyl-[protein] + ATP = O-phospho-L-threonyl-[protein] + ADP + H(+)</text>
        <dbReference type="Rhea" id="RHEA:46608"/>
        <dbReference type="Rhea" id="RHEA-COMP:11060"/>
        <dbReference type="Rhea" id="RHEA-COMP:11605"/>
        <dbReference type="ChEBI" id="CHEBI:15378"/>
        <dbReference type="ChEBI" id="CHEBI:30013"/>
        <dbReference type="ChEBI" id="CHEBI:30616"/>
        <dbReference type="ChEBI" id="CHEBI:61977"/>
        <dbReference type="ChEBI" id="CHEBI:456216"/>
        <dbReference type="EC" id="2.7.11.1"/>
    </reaction>
</comment>
<protein>
    <recommendedName>
        <fullName evidence="2">non-specific serine/threonine protein kinase</fullName>
        <ecNumber evidence="2">2.7.11.1</ecNumber>
    </recommendedName>
</protein>
<dbReference type="GO" id="GO:0005524">
    <property type="term" value="F:ATP binding"/>
    <property type="evidence" value="ECO:0007669"/>
    <property type="project" value="UniProtKB-UniRule"/>
</dbReference>
<feature type="transmembrane region" description="Helical" evidence="9">
    <location>
        <begin position="462"/>
        <end position="485"/>
    </location>
</feature>
<evidence type="ECO:0000256" key="6">
    <source>
        <dbReference type="ARBA" id="ARBA00047899"/>
    </source>
</evidence>
<dbReference type="GO" id="GO:0048544">
    <property type="term" value="P:recognition of pollen"/>
    <property type="evidence" value="ECO:0007669"/>
    <property type="project" value="InterPro"/>
</dbReference>
<keyword evidence="8" id="KW-0067">ATP-binding</keyword>
<evidence type="ECO:0000256" key="4">
    <source>
        <dbReference type="ARBA" id="ARBA00023157"/>
    </source>
</evidence>
<sequence>MLRFWSQLSMGSLALACCTTALIVLFLPLGTSDDRLVPGKPLFPGSTIVSDGGAFVLGFFNPSNSTPTKLYLGIWYNNIPELTVVWVANRENPAINTTSSTPMLSLANNSNLVLSQGDSHVLWTTTNVATVLGLSTPTAVLLDTGNLIIRSSNGTTLWESFEHRADTFLPGMKLRMKYNTRNIDERIVSWKGPSDPSRGRFSYGSDPDMPFQSFLLDGERSVARMTPWTGNLVTSQRQNKPTPGTNISDIIMYQAIVNNGDEVYFTYSFSDGAPPSRFVLIYSGEYQLQSWNNSASAWAVLWKWPSAECNYYSYCGLYGYCDETVSPVPTCKCLDGFEPANMEEWTSGKFSGGCRRKEQIHGCGGNFLALPMMKSPDKFSLVGGGQSTMEECAGECHRNCSCVGYVYRNVSGAISRGDSTACLVWVEELVDTSKLRVDQGGETFYLRLAGMDAAGKRTKSNAVWIVLPVLGSGVLVLICILLAWLKLKGKNKIHRNPKKKRLDGTSISNDAVDGNSPHVQDFPFVGLEEIALATDSFSETCMIGHGGFGKVYKGILAGQEVAIKRLSRDSQQGTKEFRNEVILIAKLQHRNLVRLLGCCDERDEKLLIYEYLPNKSLDVTLFDD</sequence>
<dbReference type="InterPro" id="IPR003609">
    <property type="entry name" value="Pan_app"/>
</dbReference>
<keyword evidence="3" id="KW-0732">Signal</keyword>
<feature type="binding site" evidence="8">
    <location>
        <position position="564"/>
    </location>
    <ligand>
        <name>ATP</name>
        <dbReference type="ChEBI" id="CHEBI:30616"/>
    </ligand>
</feature>
<feature type="domain" description="Protein kinase" evidence="10">
    <location>
        <begin position="537"/>
        <end position="624"/>
    </location>
</feature>
<reference evidence="13" key="1">
    <citation type="submission" date="2023-07" db="EMBL/GenBank/DDBJ databases">
        <title>A chromosome-level genome assembly of Lolium multiflorum.</title>
        <authorList>
            <person name="Chen Y."/>
            <person name="Copetti D."/>
            <person name="Kolliker R."/>
            <person name="Studer B."/>
        </authorList>
    </citation>
    <scope>NUCLEOTIDE SEQUENCE</scope>
    <source>
        <strain evidence="13">02402/16</strain>
        <tissue evidence="13">Leaf</tissue>
    </source>
</reference>
<dbReference type="Gene3D" id="3.30.200.20">
    <property type="entry name" value="Phosphorylase Kinase, domain 1"/>
    <property type="match status" value="1"/>
</dbReference>
<dbReference type="InterPro" id="IPR017441">
    <property type="entry name" value="Protein_kinase_ATP_BS"/>
</dbReference>
<dbReference type="PROSITE" id="PS00107">
    <property type="entry name" value="PROTEIN_KINASE_ATP"/>
    <property type="match status" value="1"/>
</dbReference>
<dbReference type="PANTHER" id="PTHR32444">
    <property type="entry name" value="BULB-TYPE LECTIN DOMAIN-CONTAINING PROTEIN"/>
    <property type="match status" value="1"/>
</dbReference>
<organism evidence="13 14">
    <name type="scientific">Lolium multiflorum</name>
    <name type="common">Italian ryegrass</name>
    <name type="synonym">Lolium perenne subsp. multiflorum</name>
    <dbReference type="NCBI Taxonomy" id="4521"/>
    <lineage>
        <taxon>Eukaryota</taxon>
        <taxon>Viridiplantae</taxon>
        <taxon>Streptophyta</taxon>
        <taxon>Embryophyta</taxon>
        <taxon>Tracheophyta</taxon>
        <taxon>Spermatophyta</taxon>
        <taxon>Magnoliopsida</taxon>
        <taxon>Liliopsida</taxon>
        <taxon>Poales</taxon>
        <taxon>Poaceae</taxon>
        <taxon>BOP clade</taxon>
        <taxon>Pooideae</taxon>
        <taxon>Poodae</taxon>
        <taxon>Poeae</taxon>
        <taxon>Poeae Chloroplast Group 2 (Poeae type)</taxon>
        <taxon>Loliodinae</taxon>
        <taxon>Loliinae</taxon>
        <taxon>Lolium</taxon>
    </lineage>
</organism>
<name>A0AAD8RZK5_LOLMU</name>
<evidence type="ECO:0000259" key="11">
    <source>
        <dbReference type="PROSITE" id="PS50927"/>
    </source>
</evidence>
<dbReference type="Pfam" id="PF07714">
    <property type="entry name" value="PK_Tyr_Ser-Thr"/>
    <property type="match status" value="1"/>
</dbReference>
<evidence type="ECO:0000259" key="10">
    <source>
        <dbReference type="PROSITE" id="PS50011"/>
    </source>
</evidence>
<dbReference type="PROSITE" id="PS50011">
    <property type="entry name" value="PROTEIN_KINASE_DOM"/>
    <property type="match status" value="1"/>
</dbReference>
<evidence type="ECO:0000256" key="2">
    <source>
        <dbReference type="ARBA" id="ARBA00012513"/>
    </source>
</evidence>
<evidence type="ECO:0000256" key="3">
    <source>
        <dbReference type="ARBA" id="ARBA00022729"/>
    </source>
</evidence>
<dbReference type="SMART" id="SM00108">
    <property type="entry name" value="B_lectin"/>
    <property type="match status" value="1"/>
</dbReference>
<dbReference type="InterPro" id="IPR001480">
    <property type="entry name" value="Bulb-type_lectin_dom"/>
</dbReference>
<comment type="subcellular location">
    <subcellularLocation>
        <location evidence="1">Membrane</location>
        <topology evidence="1">Single-pass type I membrane protein</topology>
    </subcellularLocation>
</comment>
<accession>A0AAD8RZK5</accession>
<evidence type="ECO:0000313" key="14">
    <source>
        <dbReference type="Proteomes" id="UP001231189"/>
    </source>
</evidence>
<dbReference type="InterPro" id="IPR001245">
    <property type="entry name" value="Ser-Thr/Tyr_kinase_cat_dom"/>
</dbReference>
<dbReference type="GO" id="GO:0051707">
    <property type="term" value="P:response to other organism"/>
    <property type="evidence" value="ECO:0007669"/>
    <property type="project" value="UniProtKB-ARBA"/>
</dbReference>
<dbReference type="Gene3D" id="2.90.10.10">
    <property type="entry name" value="Bulb-type lectin domain"/>
    <property type="match status" value="1"/>
</dbReference>
<dbReference type="GO" id="GO:0016020">
    <property type="term" value="C:membrane"/>
    <property type="evidence" value="ECO:0007669"/>
    <property type="project" value="UniProtKB-SubCell"/>
</dbReference>
<evidence type="ECO:0000256" key="1">
    <source>
        <dbReference type="ARBA" id="ARBA00004479"/>
    </source>
</evidence>
<evidence type="ECO:0000259" key="12">
    <source>
        <dbReference type="PROSITE" id="PS50948"/>
    </source>
</evidence>
<dbReference type="PROSITE" id="PS50927">
    <property type="entry name" value="BULB_LECTIN"/>
    <property type="match status" value="1"/>
</dbReference>
<comment type="caution">
    <text evidence="13">The sequence shown here is derived from an EMBL/GenBank/DDBJ whole genome shotgun (WGS) entry which is preliminary data.</text>
</comment>
<gene>
    <name evidence="13" type="ORF">QYE76_007146</name>
</gene>
<evidence type="ECO:0000256" key="7">
    <source>
        <dbReference type="ARBA" id="ARBA00048679"/>
    </source>
</evidence>
<dbReference type="InterPro" id="IPR036426">
    <property type="entry name" value="Bulb-type_lectin_dom_sf"/>
</dbReference>
<dbReference type="PANTHER" id="PTHR32444:SF118">
    <property type="entry name" value="OS09G0551150 PROTEIN"/>
    <property type="match status" value="1"/>
</dbReference>
<proteinExistence type="predicted"/>
<dbReference type="CDD" id="cd01098">
    <property type="entry name" value="PAN_AP_plant"/>
    <property type="match status" value="1"/>
</dbReference>
<dbReference type="Pfam" id="PF01453">
    <property type="entry name" value="B_lectin"/>
    <property type="match status" value="1"/>
</dbReference>
<keyword evidence="5" id="KW-0675">Receptor</keyword>
<dbReference type="EC" id="2.7.11.1" evidence="2"/>
<dbReference type="GO" id="GO:0004674">
    <property type="term" value="F:protein serine/threonine kinase activity"/>
    <property type="evidence" value="ECO:0007669"/>
    <property type="project" value="UniProtKB-EC"/>
</dbReference>
<dbReference type="SUPFAM" id="SSF56112">
    <property type="entry name" value="Protein kinase-like (PK-like)"/>
    <property type="match status" value="1"/>
</dbReference>
<dbReference type="Pfam" id="PF08276">
    <property type="entry name" value="PAN_2"/>
    <property type="match status" value="1"/>
</dbReference>
<feature type="domain" description="Bulb-type lectin" evidence="11">
    <location>
        <begin position="33"/>
        <end position="162"/>
    </location>
</feature>
<keyword evidence="8" id="KW-0547">Nucleotide-binding</keyword>
<dbReference type="AlphaFoldDB" id="A0AAD8RZK5"/>
<keyword evidence="14" id="KW-1185">Reference proteome</keyword>
<evidence type="ECO:0000313" key="13">
    <source>
        <dbReference type="EMBL" id="KAK1632831.1"/>
    </source>
</evidence>
<keyword evidence="9" id="KW-0812">Transmembrane</keyword>
<comment type="catalytic activity">
    <reaction evidence="7">
        <text>L-seryl-[protein] + ATP = O-phospho-L-seryl-[protein] + ADP + H(+)</text>
        <dbReference type="Rhea" id="RHEA:17989"/>
        <dbReference type="Rhea" id="RHEA-COMP:9863"/>
        <dbReference type="Rhea" id="RHEA-COMP:11604"/>
        <dbReference type="ChEBI" id="CHEBI:15378"/>
        <dbReference type="ChEBI" id="CHEBI:29999"/>
        <dbReference type="ChEBI" id="CHEBI:30616"/>
        <dbReference type="ChEBI" id="CHEBI:83421"/>
        <dbReference type="ChEBI" id="CHEBI:456216"/>
        <dbReference type="EC" id="2.7.11.1"/>
    </reaction>
</comment>
<dbReference type="EMBL" id="JAUUTY010000005">
    <property type="protein sequence ID" value="KAK1632831.1"/>
    <property type="molecule type" value="Genomic_DNA"/>
</dbReference>
<dbReference type="PROSITE" id="PS51257">
    <property type="entry name" value="PROKAR_LIPOPROTEIN"/>
    <property type="match status" value="1"/>
</dbReference>
<evidence type="ECO:0000256" key="8">
    <source>
        <dbReference type="PROSITE-ProRule" id="PRU10141"/>
    </source>
</evidence>
<dbReference type="Pfam" id="PF00954">
    <property type="entry name" value="S_locus_glycop"/>
    <property type="match status" value="1"/>
</dbReference>
<keyword evidence="9" id="KW-1133">Transmembrane helix</keyword>
<dbReference type="InterPro" id="IPR000719">
    <property type="entry name" value="Prot_kinase_dom"/>
</dbReference>
<evidence type="ECO:0000256" key="9">
    <source>
        <dbReference type="SAM" id="Phobius"/>
    </source>
</evidence>
<dbReference type="InterPro" id="IPR011009">
    <property type="entry name" value="Kinase-like_dom_sf"/>
</dbReference>
<feature type="domain" description="Apple" evidence="12">
    <location>
        <begin position="363"/>
        <end position="449"/>
    </location>
</feature>
<dbReference type="SUPFAM" id="SSF51110">
    <property type="entry name" value="alpha-D-mannose-specific plant lectins"/>
    <property type="match status" value="1"/>
</dbReference>
<evidence type="ECO:0000256" key="5">
    <source>
        <dbReference type="ARBA" id="ARBA00023170"/>
    </source>
</evidence>
<dbReference type="CDD" id="cd00028">
    <property type="entry name" value="B_lectin"/>
    <property type="match status" value="1"/>
</dbReference>
<keyword evidence="4" id="KW-1015">Disulfide bond</keyword>
<dbReference type="PROSITE" id="PS50948">
    <property type="entry name" value="PAN"/>
    <property type="match status" value="1"/>
</dbReference>
<dbReference type="InterPro" id="IPR000858">
    <property type="entry name" value="S_locus_glycoprot_dom"/>
</dbReference>
<keyword evidence="9" id="KW-0472">Membrane</keyword>